<proteinExistence type="predicted"/>
<dbReference type="InterPro" id="IPR025496">
    <property type="entry name" value="DUF4387"/>
</dbReference>
<reference evidence="2 3" key="1">
    <citation type="submission" date="2021-08" db="EMBL/GenBank/DDBJ databases">
        <title>Streptomyces sp. PTM05 isolated from lichen.</title>
        <authorList>
            <person name="Somphong A."/>
            <person name="Phongsopitanun W."/>
            <person name="Tanasupawat S."/>
        </authorList>
    </citation>
    <scope>NUCLEOTIDE SEQUENCE [LARGE SCALE GENOMIC DNA]</scope>
    <source>
        <strain evidence="2 3">Ptm05</strain>
    </source>
</reference>
<dbReference type="Pfam" id="PF14330">
    <property type="entry name" value="DUF4387"/>
    <property type="match status" value="1"/>
</dbReference>
<name>A0ABS7QKA4_9ACTN</name>
<dbReference type="EMBL" id="JAINVZ010000001">
    <property type="protein sequence ID" value="MBY8883570.1"/>
    <property type="molecule type" value="Genomic_DNA"/>
</dbReference>
<sequence>MTVPVLVPVAELADVVRSKNAGPFELTLDIVFTRREQFDLVARERAISREWVAEAYGVPVADVGEPVYYAPARAVKVTLRRPLVSGAVGDTDVYGAQQHGPLLALRLPAAP</sequence>
<dbReference type="RefSeq" id="WP_222973225.1">
    <property type="nucleotide sequence ID" value="NZ_JAINVZ010000001.1"/>
</dbReference>
<evidence type="ECO:0000259" key="1">
    <source>
        <dbReference type="Pfam" id="PF14330"/>
    </source>
</evidence>
<accession>A0ABS7QKA4</accession>
<protein>
    <submittedName>
        <fullName evidence="2">DUF4387 domain-containing protein</fullName>
    </submittedName>
</protein>
<organism evidence="2 3">
    <name type="scientific">Streptantibioticus parmotrematis</name>
    <dbReference type="NCBI Taxonomy" id="2873249"/>
    <lineage>
        <taxon>Bacteria</taxon>
        <taxon>Bacillati</taxon>
        <taxon>Actinomycetota</taxon>
        <taxon>Actinomycetes</taxon>
        <taxon>Kitasatosporales</taxon>
        <taxon>Streptomycetaceae</taxon>
        <taxon>Streptantibioticus</taxon>
    </lineage>
</organism>
<evidence type="ECO:0000313" key="2">
    <source>
        <dbReference type="EMBL" id="MBY8883570.1"/>
    </source>
</evidence>
<feature type="domain" description="DUF4387" evidence="1">
    <location>
        <begin position="10"/>
        <end position="105"/>
    </location>
</feature>
<dbReference type="Proteomes" id="UP001198565">
    <property type="component" value="Unassembled WGS sequence"/>
</dbReference>
<gene>
    <name evidence="2" type="ORF">K7472_01750</name>
</gene>
<comment type="caution">
    <text evidence="2">The sequence shown here is derived from an EMBL/GenBank/DDBJ whole genome shotgun (WGS) entry which is preliminary data.</text>
</comment>
<evidence type="ECO:0000313" key="3">
    <source>
        <dbReference type="Proteomes" id="UP001198565"/>
    </source>
</evidence>
<keyword evidence="3" id="KW-1185">Reference proteome</keyword>